<evidence type="ECO:0000256" key="5">
    <source>
        <dbReference type="PROSITE-ProRule" id="PRU00277"/>
    </source>
</evidence>
<dbReference type="EC" id="5.2.1.8" evidence="2 5"/>
<keyword evidence="4 5" id="KW-0413">Isomerase</keyword>
<dbReference type="InterPro" id="IPR046357">
    <property type="entry name" value="PPIase_dom_sf"/>
</dbReference>
<proteinExistence type="predicted"/>
<keyword evidence="8" id="KW-1185">Reference proteome</keyword>
<name>A0ABY5AF97_9ACTO</name>
<comment type="catalytic activity">
    <reaction evidence="1 5">
        <text>[protein]-peptidylproline (omega=180) = [protein]-peptidylproline (omega=0)</text>
        <dbReference type="Rhea" id="RHEA:16237"/>
        <dbReference type="Rhea" id="RHEA-COMP:10747"/>
        <dbReference type="Rhea" id="RHEA-COMP:10748"/>
        <dbReference type="ChEBI" id="CHEBI:83833"/>
        <dbReference type="ChEBI" id="CHEBI:83834"/>
        <dbReference type="EC" id="5.2.1.8"/>
    </reaction>
</comment>
<keyword evidence="3 5" id="KW-0697">Rotamase</keyword>
<dbReference type="RefSeq" id="WP_252672481.1">
    <property type="nucleotide sequence ID" value="NZ_CP099547.1"/>
</dbReference>
<evidence type="ECO:0000256" key="4">
    <source>
        <dbReference type="ARBA" id="ARBA00023235"/>
    </source>
</evidence>
<dbReference type="Gene3D" id="3.10.50.40">
    <property type="match status" value="1"/>
</dbReference>
<evidence type="ECO:0000313" key="8">
    <source>
        <dbReference type="Proteomes" id="UP001056109"/>
    </source>
</evidence>
<dbReference type="InterPro" id="IPR001179">
    <property type="entry name" value="PPIase_FKBP_dom"/>
</dbReference>
<evidence type="ECO:0000259" key="6">
    <source>
        <dbReference type="PROSITE" id="PS50059"/>
    </source>
</evidence>
<reference evidence="7" key="1">
    <citation type="submission" date="2022-06" db="EMBL/GenBank/DDBJ databases">
        <title>Complete Genome Sequence of Arcanobacterium pinnipediorum strain DSM 28752 isolated from a harbour seal.</title>
        <authorList>
            <person name="Borowiak M."/>
            <person name="Kreitlow A."/>
            <person name="Alssahen M."/>
            <person name="Malorny B."/>
            <person name="Laemmler C."/>
            <person name="Prenger-Berninghoff E."/>
            <person name="Siebert U."/>
            <person name="Ploetz M."/>
            <person name="Abdulmawjood A."/>
        </authorList>
    </citation>
    <scope>NUCLEOTIDE SEQUENCE</scope>
    <source>
        <strain evidence="7">DSM 28752</strain>
    </source>
</reference>
<feature type="domain" description="PPIase FKBP-type" evidence="6">
    <location>
        <begin position="201"/>
        <end position="289"/>
    </location>
</feature>
<dbReference type="Proteomes" id="UP001056109">
    <property type="component" value="Chromosome"/>
</dbReference>
<dbReference type="EMBL" id="CP099547">
    <property type="protein sequence ID" value="USR78666.1"/>
    <property type="molecule type" value="Genomic_DNA"/>
</dbReference>
<evidence type="ECO:0000313" key="7">
    <source>
        <dbReference type="EMBL" id="USR78666.1"/>
    </source>
</evidence>
<dbReference type="SUPFAM" id="SSF54534">
    <property type="entry name" value="FKBP-like"/>
    <property type="match status" value="1"/>
</dbReference>
<organism evidence="7 8">
    <name type="scientific">Arcanobacterium pinnipediorum</name>
    <dbReference type="NCBI Taxonomy" id="1503041"/>
    <lineage>
        <taxon>Bacteria</taxon>
        <taxon>Bacillati</taxon>
        <taxon>Actinomycetota</taxon>
        <taxon>Actinomycetes</taxon>
        <taxon>Actinomycetales</taxon>
        <taxon>Actinomycetaceae</taxon>
        <taxon>Arcanobacterium</taxon>
    </lineage>
</organism>
<protein>
    <recommendedName>
        <fullName evidence="2 5">peptidylprolyl isomerase</fullName>
        <ecNumber evidence="2 5">5.2.1.8</ecNumber>
    </recommendedName>
</protein>
<evidence type="ECO:0000256" key="2">
    <source>
        <dbReference type="ARBA" id="ARBA00013194"/>
    </source>
</evidence>
<evidence type="ECO:0000256" key="3">
    <source>
        <dbReference type="ARBA" id="ARBA00023110"/>
    </source>
</evidence>
<gene>
    <name evidence="7" type="ORF">NG665_04535</name>
</gene>
<sequence>MNKFLAVPLAFLAFITGIGISTLLWNTHTDSEIFEVNVEGNFGAAVTVTTTGAFTSQTQQVRDLIDGEGRIIQEHGQVLVRTTKFSATGGKWSQVDGQPGIVSGLAEKSSVGRLANVVIGKREGSRVAIIDPQDGDVSVMVVDILPTRVSYSAQQQSSDPLIPSVSSDEDGVPSLGTITAPIDNVRISSVITGDGAQVTQQDVVYANYVLAHVDGSQMENTFSNGNPPAYIAVEDVFPGLHAGLIDQRVGSRVVISVPAAQAQGEEDVLIVLDILAISDEKPHVKTVSI</sequence>
<evidence type="ECO:0000256" key="1">
    <source>
        <dbReference type="ARBA" id="ARBA00000971"/>
    </source>
</evidence>
<accession>A0ABY5AF97</accession>
<dbReference type="PROSITE" id="PS50059">
    <property type="entry name" value="FKBP_PPIASE"/>
    <property type="match status" value="1"/>
</dbReference>